<dbReference type="Gene3D" id="2.60.120.260">
    <property type="entry name" value="Galactose-binding domain-like"/>
    <property type="match status" value="1"/>
</dbReference>
<dbReference type="EMBL" id="JBGEDP010000001">
    <property type="protein sequence ID" value="MEY8016319.1"/>
    <property type="molecule type" value="Genomic_DNA"/>
</dbReference>
<reference evidence="1 2" key="1">
    <citation type="submission" date="2024-08" db="EMBL/GenBank/DDBJ databases">
        <title>Mycobacterium servetensis sp. nov., a novel rapid-growing mycobacterial species recovered from a human patient in Zaragoza, Spain.</title>
        <authorList>
            <person name="Tristancho-Baro A.I."/>
            <person name="Buenestado-Serrano S."/>
            <person name="Garcia De Viedma D."/>
            <person name="Milagro-Beamonte A."/>
            <person name="Burillo N."/>
            <person name="Sanz S."/>
            <person name="Lopez-Calleja A.I."/>
            <person name="Penas-Utrilla D."/>
            <person name="Guardingo M."/>
            <person name="Garcia M.J."/>
            <person name="Vinuelas-Bayon J."/>
        </authorList>
    </citation>
    <scope>NUCLEOTIDE SEQUENCE [LARGE SCALE GENOMIC DNA]</scope>
    <source>
        <strain evidence="2">HUMS_12744610</strain>
    </source>
</reference>
<dbReference type="RefSeq" id="WP_369738699.1">
    <property type="nucleotide sequence ID" value="NZ_JBGEDP010000001.1"/>
</dbReference>
<accession>A0ABV4C1A6</accession>
<protein>
    <submittedName>
        <fullName evidence="1">Uncharacterized protein</fullName>
    </submittedName>
</protein>
<organism evidence="1 2">
    <name type="scientific">Mycobacterium servetii</name>
    <dbReference type="NCBI Taxonomy" id="3237418"/>
    <lineage>
        <taxon>Bacteria</taxon>
        <taxon>Bacillati</taxon>
        <taxon>Actinomycetota</taxon>
        <taxon>Actinomycetes</taxon>
        <taxon>Mycobacteriales</taxon>
        <taxon>Mycobacteriaceae</taxon>
        <taxon>Mycobacterium</taxon>
    </lineage>
</organism>
<proteinExistence type="predicted"/>
<evidence type="ECO:0000313" key="1">
    <source>
        <dbReference type="EMBL" id="MEY8016319.1"/>
    </source>
</evidence>
<comment type="caution">
    <text evidence="1">The sequence shown here is derived from an EMBL/GenBank/DDBJ whole genome shotgun (WGS) entry which is preliminary data.</text>
</comment>
<gene>
    <name evidence="1" type="ORF">AB8998_15610</name>
</gene>
<keyword evidence="2" id="KW-1185">Reference proteome</keyword>
<dbReference type="Proteomes" id="UP001564760">
    <property type="component" value="Unassembled WGS sequence"/>
</dbReference>
<evidence type="ECO:0000313" key="2">
    <source>
        <dbReference type="Proteomes" id="UP001564760"/>
    </source>
</evidence>
<name>A0ABV4C1A6_9MYCO</name>
<sequence>MLLGLAELERTEWGWLPHRLPARARAQCDDPQLLGAEAQPSGVRLALRTAATAIELDAHRTRVALTGVQVRPDGTVDLVVDDRLTAQAATYGGDILRVDPATTYRTSPFG</sequence>